<evidence type="ECO:0000313" key="1">
    <source>
        <dbReference type="EMBL" id="MDU0354921.1"/>
    </source>
</evidence>
<accession>A0ABU3SY46</accession>
<dbReference type="PANTHER" id="PTHR43737">
    <property type="entry name" value="BLL7424 PROTEIN"/>
    <property type="match status" value="1"/>
</dbReference>
<dbReference type="Pfam" id="PF07394">
    <property type="entry name" value="DUF1501"/>
    <property type="match status" value="1"/>
</dbReference>
<keyword evidence="2" id="KW-1185">Reference proteome</keyword>
<dbReference type="EMBL" id="JAWDIO010000002">
    <property type="protein sequence ID" value="MDU0354921.1"/>
    <property type="molecule type" value="Genomic_DNA"/>
</dbReference>
<organism evidence="1 2">
    <name type="scientific">Paraglaciecola aquimarina</name>
    <dbReference type="NCBI Taxonomy" id="1235557"/>
    <lineage>
        <taxon>Bacteria</taxon>
        <taxon>Pseudomonadati</taxon>
        <taxon>Pseudomonadota</taxon>
        <taxon>Gammaproteobacteria</taxon>
        <taxon>Alteromonadales</taxon>
        <taxon>Alteromonadaceae</taxon>
        <taxon>Paraglaciecola</taxon>
    </lineage>
</organism>
<dbReference type="InterPro" id="IPR010869">
    <property type="entry name" value="DUF1501"/>
</dbReference>
<reference evidence="1 2" key="1">
    <citation type="submission" date="2023-10" db="EMBL/GenBank/DDBJ databases">
        <title>Glaciecola aquimarina strain GGW-M5 nov., isolated from a coastal seawater.</title>
        <authorList>
            <person name="Bayburt H."/>
            <person name="Kim J.M."/>
            <person name="Choi B.J."/>
            <person name="Jeon C.O."/>
        </authorList>
    </citation>
    <scope>NUCLEOTIDE SEQUENCE [LARGE SCALE GENOMIC DNA]</scope>
    <source>
        <strain evidence="1 2">KCTC 32108</strain>
    </source>
</reference>
<dbReference type="Proteomes" id="UP001247805">
    <property type="component" value="Unassembled WGS sequence"/>
</dbReference>
<comment type="caution">
    <text evidence="1">The sequence shown here is derived from an EMBL/GenBank/DDBJ whole genome shotgun (WGS) entry which is preliminary data.</text>
</comment>
<dbReference type="PANTHER" id="PTHR43737:SF1">
    <property type="entry name" value="DUF1501 DOMAIN-CONTAINING PROTEIN"/>
    <property type="match status" value="1"/>
</dbReference>
<sequence length="203" mass="22688">MIDRLRSLYTGNQEFTDLLESAISNRDMLSMDSERRKRPNFSYLAKHCGKILSRDDSANCAMLELGGWDTHNNQAQRLNRQFKILDDGLAELKLALGDTWKHTVVMVTTEFGRTVAVNGTKGTDHGTGSTMFMLGGAVKGKQVLGQWPGLAKANLYEGRDLMPTSDVRSWMASVLYQHWNVSLANIEKIFPDVKPIAQAIIRA</sequence>
<dbReference type="RefSeq" id="WP_316026488.1">
    <property type="nucleotide sequence ID" value="NZ_JAWDIO010000002.1"/>
</dbReference>
<name>A0ABU3SY46_9ALTE</name>
<evidence type="ECO:0000313" key="2">
    <source>
        <dbReference type="Proteomes" id="UP001247805"/>
    </source>
</evidence>
<gene>
    <name evidence="1" type="ORF">RS130_14280</name>
</gene>
<proteinExistence type="predicted"/>
<protein>
    <submittedName>
        <fullName evidence="1">DUF1501 domain-containing protein</fullName>
    </submittedName>
</protein>